<protein>
    <recommendedName>
        <fullName evidence="2">Glycosyltransferase subfamily 4-like N-terminal domain-containing protein</fullName>
    </recommendedName>
</protein>
<proteinExistence type="predicted"/>
<dbReference type="EMBL" id="SNRY01000001">
    <property type="protein sequence ID" value="KAA6352597.1"/>
    <property type="molecule type" value="Genomic_DNA"/>
</dbReference>
<accession>A0A5J4T2Q0</accession>
<gene>
    <name evidence="1" type="ORF">EZS27_000049</name>
</gene>
<evidence type="ECO:0008006" key="2">
    <source>
        <dbReference type="Google" id="ProtNLM"/>
    </source>
</evidence>
<sequence length="371" mass="45097">MINDNQSNQLPLNKIKARVFFLAPSYLNLYKEIVCELEKQNYEIYTVSDIIFRFDPYFKDSRFKKMKYICIKAISRRYWKRMIRHKVEFNKQYDILFCVNGYSIDKILLNHLKKKNPYIKCILYLWDSNNYYNFSRNFHLFDKVITFDRIDSIHFNIEYLPFFLVDKGQNEQTNKYQICFIGSNHDDRYWIVKNIVKQLDEMNISYYIKLFIPERKPSFRSKIRYLCYRLYSSHYIKKIEEWNLIYGKYIPSFVTNHLFSPQQFSHVLNESFCVLDTDRECQSGLTPRLIWALAANKKIITTNVDVVNHPFYSSDRICIIDRNRPQVSYEFINTPINNECNDFMQELLKLRIDNWIETVLRFDVINEAYIY</sequence>
<organism evidence="1">
    <name type="scientific">termite gut metagenome</name>
    <dbReference type="NCBI Taxonomy" id="433724"/>
    <lineage>
        <taxon>unclassified sequences</taxon>
        <taxon>metagenomes</taxon>
        <taxon>organismal metagenomes</taxon>
    </lineage>
</organism>
<comment type="caution">
    <text evidence="1">The sequence shown here is derived from an EMBL/GenBank/DDBJ whole genome shotgun (WGS) entry which is preliminary data.</text>
</comment>
<name>A0A5J4T2Q0_9ZZZZ</name>
<evidence type="ECO:0000313" key="1">
    <source>
        <dbReference type="EMBL" id="KAA6352597.1"/>
    </source>
</evidence>
<reference evidence="1" key="1">
    <citation type="submission" date="2019-03" db="EMBL/GenBank/DDBJ databases">
        <title>Single cell metagenomics reveals metabolic interactions within the superorganism composed of flagellate Streblomastix strix and complex community of Bacteroidetes bacteria on its surface.</title>
        <authorList>
            <person name="Treitli S.C."/>
            <person name="Kolisko M."/>
            <person name="Husnik F."/>
            <person name="Keeling P."/>
            <person name="Hampl V."/>
        </authorList>
    </citation>
    <scope>NUCLEOTIDE SEQUENCE</scope>
    <source>
        <strain evidence="1">STM</strain>
    </source>
</reference>
<dbReference type="AlphaFoldDB" id="A0A5J4T2Q0"/>